<gene>
    <name evidence="2" type="ORF">ABWK59_05770</name>
</gene>
<dbReference type="SUPFAM" id="SSF53474">
    <property type="entry name" value="alpha/beta-Hydrolases"/>
    <property type="match status" value="1"/>
</dbReference>
<evidence type="ECO:0000313" key="2">
    <source>
        <dbReference type="EMBL" id="XCM78466.1"/>
    </source>
</evidence>
<accession>A0AAU8JRH1</accession>
<dbReference type="RefSeq" id="WP_354638381.1">
    <property type="nucleotide sequence ID" value="NZ_CP159872.1"/>
</dbReference>
<dbReference type="Pfam" id="PF06821">
    <property type="entry name" value="Ser_hydrolase"/>
    <property type="match status" value="1"/>
</dbReference>
<feature type="region of interest" description="Disordered" evidence="1">
    <location>
        <begin position="1"/>
        <end position="22"/>
    </location>
</feature>
<dbReference type="KEGG" id="kcm:ABWK59_05770"/>
<protein>
    <submittedName>
        <fullName evidence="2">Alpha/beta fold hydrolase</fullName>
    </submittedName>
</protein>
<name>A0AAU8JRH1_9ACTN</name>
<organism evidence="2">
    <name type="scientific">Kitasatospora camelliae</name>
    <dbReference type="NCBI Taxonomy" id="3156397"/>
    <lineage>
        <taxon>Bacteria</taxon>
        <taxon>Bacillati</taxon>
        <taxon>Actinomycetota</taxon>
        <taxon>Actinomycetes</taxon>
        <taxon>Kitasatosporales</taxon>
        <taxon>Streptomycetaceae</taxon>
        <taxon>Kitasatospora</taxon>
    </lineage>
</organism>
<dbReference type="InterPro" id="IPR029058">
    <property type="entry name" value="AB_hydrolase_fold"/>
</dbReference>
<dbReference type="Gene3D" id="3.40.50.1820">
    <property type="entry name" value="alpha/beta hydrolase"/>
    <property type="match status" value="1"/>
</dbReference>
<sequence length="209" mass="21967">MRSTAPGSAVPGSTAPGSRLPPPVVIVPGLRGHVPDHWPTVLAEGLAAAGRDVRTVPPLTGDRDQLDREARVAALEETVARTPGPPILVAHSAGVMTTVHWAQRSRRPVHGALLATPPDFDTPLPEGYPTPEALRHRGWTPTPRSALPFPSIVAMSDDDPLAPAHRVSALAAAWGSRLIGLGAVGHLNPASGYGPWVQAAELVRELEFD</sequence>
<proteinExistence type="predicted"/>
<keyword evidence="2" id="KW-0378">Hydrolase</keyword>
<reference evidence="2" key="1">
    <citation type="submission" date="2024-06" db="EMBL/GenBank/DDBJ databases">
        <title>The genome sequences of Kitasatospora sp. strain HUAS MG31.</title>
        <authorList>
            <person name="Mo P."/>
        </authorList>
    </citation>
    <scope>NUCLEOTIDE SEQUENCE</scope>
    <source>
        <strain evidence="2">HUAS MG31</strain>
    </source>
</reference>
<dbReference type="EMBL" id="CP159872">
    <property type="protein sequence ID" value="XCM78466.1"/>
    <property type="molecule type" value="Genomic_DNA"/>
</dbReference>
<dbReference type="InterPro" id="IPR010662">
    <property type="entry name" value="RBBP9/YdeN"/>
</dbReference>
<evidence type="ECO:0000256" key="1">
    <source>
        <dbReference type="SAM" id="MobiDB-lite"/>
    </source>
</evidence>
<dbReference type="AlphaFoldDB" id="A0AAU8JRH1"/>
<dbReference type="GO" id="GO:0016787">
    <property type="term" value="F:hydrolase activity"/>
    <property type="evidence" value="ECO:0007669"/>
    <property type="project" value="UniProtKB-KW"/>
</dbReference>